<dbReference type="EMBL" id="CP006604">
    <property type="protein sequence ID" value="AHA28298.1"/>
    <property type="molecule type" value="Genomic_DNA"/>
</dbReference>
<dbReference type="PROSITE" id="PS51257">
    <property type="entry name" value="PROKAR_LIPOPROTEIN"/>
    <property type="match status" value="1"/>
</dbReference>
<dbReference type="AlphaFoldDB" id="U6B5W0"/>
<evidence type="ECO:0008006" key="4">
    <source>
        <dbReference type="Google" id="ProtNLM"/>
    </source>
</evidence>
<keyword evidence="3" id="KW-1185">Reference proteome</keyword>
<evidence type="ECO:0000313" key="3">
    <source>
        <dbReference type="Proteomes" id="UP000017862"/>
    </source>
</evidence>
<proteinExistence type="predicted"/>
<evidence type="ECO:0000313" key="2">
    <source>
        <dbReference type="EMBL" id="AHA28298.1"/>
    </source>
</evidence>
<feature type="signal peptide" evidence="1">
    <location>
        <begin position="1"/>
        <end position="23"/>
    </location>
</feature>
<reference evidence="2 3" key="1">
    <citation type="journal article" date="2014" name="Mol. Plant Microbe Interact.">
        <title>The complete genome sequence of Candidatus Liberibacter americanus, associated with citrus Huanglongbing.</title>
        <authorList>
            <person name="Wulff N.A."/>
            <person name="Zhang S."/>
            <person name="Setubal J.C."/>
            <person name="Almeida N.F."/>
            <person name="Martins E.C."/>
            <person name="Harakava R."/>
            <person name="Kumar D."/>
            <person name="Rangel L.T."/>
            <person name="Foissac X."/>
            <person name="Bove J."/>
            <person name="Gabriel D.W."/>
        </authorList>
    </citation>
    <scope>NUCLEOTIDE SEQUENCE [LARGE SCALE GENOMIC DNA]</scope>
    <source>
        <strain evidence="2 3">Sao Paulo</strain>
    </source>
</reference>
<feature type="chain" id="PRO_5004667194" description="Lipoprotein" evidence="1">
    <location>
        <begin position="24"/>
        <end position="106"/>
    </location>
</feature>
<evidence type="ECO:0000256" key="1">
    <source>
        <dbReference type="SAM" id="SignalP"/>
    </source>
</evidence>
<accession>U6B5W0</accession>
<dbReference type="HOGENOM" id="CLU_2218267_0_0_5"/>
<dbReference type="RefSeq" id="WP_007556539.1">
    <property type="nucleotide sequence ID" value="NC_022793.1"/>
</dbReference>
<protein>
    <recommendedName>
        <fullName evidence="4">Lipoprotein</fullName>
    </recommendedName>
</protein>
<sequence length="106" mass="11762">MTLLRKKNYLLIALITCSISVTACDAVTSQTPITNDNIENISITKIIIRKLHANAREVCTKKMNFINTTLCLSKIALLNKAISTYNALNPNDPYIPSSYTIETINS</sequence>
<dbReference type="Proteomes" id="UP000017862">
    <property type="component" value="Chromosome"/>
</dbReference>
<name>U6B5W0_9HYPH</name>
<gene>
    <name evidence="2" type="ORF">lam_968</name>
</gene>
<keyword evidence="1" id="KW-0732">Signal</keyword>
<organism evidence="2 3">
    <name type="scientific">Candidatus Liberibacter americanus str. Sao Paulo</name>
    <dbReference type="NCBI Taxonomy" id="1261131"/>
    <lineage>
        <taxon>Bacteria</taxon>
        <taxon>Pseudomonadati</taxon>
        <taxon>Pseudomonadota</taxon>
        <taxon>Alphaproteobacteria</taxon>
        <taxon>Hyphomicrobiales</taxon>
        <taxon>Rhizobiaceae</taxon>
        <taxon>Liberibacter</taxon>
    </lineage>
</organism>
<dbReference type="KEGG" id="lar:lam_968"/>